<dbReference type="Proteomes" id="UP000582231">
    <property type="component" value="Unassembled WGS sequence"/>
</dbReference>
<reference evidence="1 2" key="1">
    <citation type="submission" date="2020-07" db="EMBL/GenBank/DDBJ databases">
        <title>Sequencing the genomes of 1000 actinobacteria strains.</title>
        <authorList>
            <person name="Klenk H.-P."/>
        </authorList>
    </citation>
    <scope>NUCLEOTIDE SEQUENCE [LARGE SCALE GENOMIC DNA]</scope>
    <source>
        <strain evidence="1 2">DSM 19082</strain>
    </source>
</reference>
<gene>
    <name evidence="1" type="ORF">BJ958_005379</name>
</gene>
<dbReference type="AlphaFoldDB" id="A0A852RFF1"/>
<evidence type="ECO:0000313" key="2">
    <source>
        <dbReference type="Proteomes" id="UP000582231"/>
    </source>
</evidence>
<evidence type="ECO:0000313" key="1">
    <source>
        <dbReference type="EMBL" id="NYD33833.1"/>
    </source>
</evidence>
<protein>
    <submittedName>
        <fullName evidence="1">Uncharacterized protein</fullName>
    </submittedName>
</protein>
<comment type="caution">
    <text evidence="1">The sequence shown here is derived from an EMBL/GenBank/DDBJ whole genome shotgun (WGS) entry which is preliminary data.</text>
</comment>
<organism evidence="1 2">
    <name type="scientific">Nocardioides kongjuensis</name>
    <dbReference type="NCBI Taxonomy" id="349522"/>
    <lineage>
        <taxon>Bacteria</taxon>
        <taxon>Bacillati</taxon>
        <taxon>Actinomycetota</taxon>
        <taxon>Actinomycetes</taxon>
        <taxon>Propionibacteriales</taxon>
        <taxon>Nocardioidaceae</taxon>
        <taxon>Nocardioides</taxon>
    </lineage>
</organism>
<keyword evidence="2" id="KW-1185">Reference proteome</keyword>
<name>A0A852RFF1_9ACTN</name>
<sequence>MMEDRERFPEAARKDLRAAYDGLPLTADQRRYLAWVETWDQPTLNALADVIRTARAEVLTA</sequence>
<proteinExistence type="predicted"/>
<dbReference type="RefSeq" id="WP_179729822.1">
    <property type="nucleotide sequence ID" value="NZ_BAABEF010000001.1"/>
</dbReference>
<accession>A0A852RFF1</accession>
<dbReference type="EMBL" id="JACCBF010000001">
    <property type="protein sequence ID" value="NYD33833.1"/>
    <property type="molecule type" value="Genomic_DNA"/>
</dbReference>